<evidence type="ECO:0000256" key="2">
    <source>
        <dbReference type="ARBA" id="ARBA00022729"/>
    </source>
</evidence>
<evidence type="ECO:0000313" key="7">
    <source>
        <dbReference type="EMBL" id="GFZ80240.1"/>
    </source>
</evidence>
<keyword evidence="1" id="KW-1003">Cell membrane</keyword>
<keyword evidence="2 6" id="KW-0732">Signal</keyword>
<gene>
    <name evidence="7" type="ORF">GCM10008018_27310</name>
</gene>
<evidence type="ECO:0000256" key="1">
    <source>
        <dbReference type="ARBA" id="ARBA00022475"/>
    </source>
</evidence>
<sequence>MLKKKWQIITAGSVGAAMLLTAGCSESTPNGTAQTDTPNGQETVITVWGLSDFLKGEESPGQRMISEFNEKNKGEIRVEGRYMPAAEYNTAIQAAITSNDLPDIFQTPSNSDIRTFVANGHVLPFDGLVSDSWKGRYLEGSFAEGVNVIDGKIYSWPLTGPTLGSILYYNKEVLSKAGLDPETPPKTWDELREMSKVITAKGKGDVYGLVLGGGETGIAGSVNAFAAGVAPEQVGGFNYQTGKYAYDGKATLESFEFLQKLKQDGSILPSSYTIKLAEAAVLFGQNKAAFLIDGRARMWLLKRDTPEAKFGLAVVPTPDGSKPTYYYVPSNPTGYMISSKTKHSKEVGMFLENGFTDPMFYEKYLKSGVALTPIDSINTNKSLYPYPEFETFIQLHKDLLRVRPDYAVRNPQTAKVIVELSSIDQPKIKPGYNEILQALLSGAQKDASSQLKGYNDKLNKGLEDSVSKVKTSGANVDLKDFAFPNWDLKKDYTTNNYKELK</sequence>
<evidence type="ECO:0000256" key="3">
    <source>
        <dbReference type="ARBA" id="ARBA00023136"/>
    </source>
</evidence>
<accession>A0ABQ1ENS4</accession>
<protein>
    <submittedName>
        <fullName evidence="7">Sugar-binding protein</fullName>
    </submittedName>
</protein>
<dbReference type="Proteomes" id="UP000615455">
    <property type="component" value="Unassembled WGS sequence"/>
</dbReference>
<evidence type="ECO:0000256" key="6">
    <source>
        <dbReference type="SAM" id="SignalP"/>
    </source>
</evidence>
<keyword evidence="8" id="KW-1185">Reference proteome</keyword>
<feature type="chain" id="PRO_5045558821" evidence="6">
    <location>
        <begin position="23"/>
        <end position="501"/>
    </location>
</feature>
<dbReference type="PANTHER" id="PTHR43649:SF33">
    <property type="entry name" value="POLYGALACTURONAN_RHAMNOGALACTURONAN-BINDING PROTEIN YTCQ"/>
    <property type="match status" value="1"/>
</dbReference>
<evidence type="ECO:0000313" key="8">
    <source>
        <dbReference type="Proteomes" id="UP000615455"/>
    </source>
</evidence>
<organism evidence="7 8">
    <name type="scientific">Paenibacillus marchantiophytorum</name>
    <dbReference type="NCBI Taxonomy" id="1619310"/>
    <lineage>
        <taxon>Bacteria</taxon>
        <taxon>Bacillati</taxon>
        <taxon>Bacillota</taxon>
        <taxon>Bacilli</taxon>
        <taxon>Bacillales</taxon>
        <taxon>Paenibacillaceae</taxon>
        <taxon>Paenibacillus</taxon>
    </lineage>
</organism>
<evidence type="ECO:0000256" key="5">
    <source>
        <dbReference type="ARBA" id="ARBA00023288"/>
    </source>
</evidence>
<dbReference type="Pfam" id="PF01547">
    <property type="entry name" value="SBP_bac_1"/>
    <property type="match status" value="1"/>
</dbReference>
<reference evidence="8" key="1">
    <citation type="journal article" date="2019" name="Int. J. Syst. Evol. Microbiol.">
        <title>The Global Catalogue of Microorganisms (GCM) 10K type strain sequencing project: providing services to taxonomists for standard genome sequencing and annotation.</title>
        <authorList>
            <consortium name="The Broad Institute Genomics Platform"/>
            <consortium name="The Broad Institute Genome Sequencing Center for Infectious Disease"/>
            <person name="Wu L."/>
            <person name="Ma J."/>
        </authorList>
    </citation>
    <scope>NUCLEOTIDE SEQUENCE [LARGE SCALE GENOMIC DNA]</scope>
    <source>
        <strain evidence="8">CGMCC 1.15043</strain>
    </source>
</reference>
<dbReference type="PROSITE" id="PS51257">
    <property type="entry name" value="PROKAR_LIPOPROTEIN"/>
    <property type="match status" value="1"/>
</dbReference>
<evidence type="ECO:0000256" key="4">
    <source>
        <dbReference type="ARBA" id="ARBA00023139"/>
    </source>
</evidence>
<comment type="caution">
    <text evidence="7">The sequence shown here is derived from an EMBL/GenBank/DDBJ whole genome shotgun (WGS) entry which is preliminary data.</text>
</comment>
<dbReference type="InterPro" id="IPR006059">
    <property type="entry name" value="SBP"/>
</dbReference>
<keyword evidence="4" id="KW-0564">Palmitate</keyword>
<keyword evidence="5" id="KW-0449">Lipoprotein</keyword>
<dbReference type="PANTHER" id="PTHR43649">
    <property type="entry name" value="ARABINOSE-BINDING PROTEIN-RELATED"/>
    <property type="match status" value="1"/>
</dbReference>
<proteinExistence type="predicted"/>
<dbReference type="Gene3D" id="3.40.190.10">
    <property type="entry name" value="Periplasmic binding protein-like II"/>
    <property type="match status" value="1"/>
</dbReference>
<dbReference type="EMBL" id="BMHE01000011">
    <property type="protein sequence ID" value="GFZ80240.1"/>
    <property type="molecule type" value="Genomic_DNA"/>
</dbReference>
<dbReference type="SUPFAM" id="SSF53850">
    <property type="entry name" value="Periplasmic binding protein-like II"/>
    <property type="match status" value="1"/>
</dbReference>
<keyword evidence="3" id="KW-0472">Membrane</keyword>
<feature type="signal peptide" evidence="6">
    <location>
        <begin position="1"/>
        <end position="22"/>
    </location>
</feature>
<name>A0ABQ1ENS4_9BACL</name>
<dbReference type="RefSeq" id="WP_189012393.1">
    <property type="nucleotide sequence ID" value="NZ_BMHE01000011.1"/>
</dbReference>
<dbReference type="InterPro" id="IPR050490">
    <property type="entry name" value="Bact_solute-bd_prot1"/>
</dbReference>